<sequence>MNSLSKISICKGRPREFDLETALAAALRVFWKNGYEAASMAELTAAMGITKPSLYAAFGNKEALFHKALDLYEREKLAYMTSAVEAPTARAVAERLLHGALQMQTSTCDPKGCLGVISTAACGVEAEPIKAEVMKRRASSEAAIVRRFEQAKADGEFPEGLEPAALVRYLFAIMSGMALQGGSGATAAELRQLVETSMAVWPTK</sequence>
<dbReference type="PANTHER" id="PTHR47506">
    <property type="entry name" value="TRANSCRIPTIONAL REGULATORY PROTEIN"/>
    <property type="match status" value="1"/>
</dbReference>
<dbReference type="EMBL" id="JBHUGS010000002">
    <property type="protein sequence ID" value="MFD1950652.1"/>
    <property type="molecule type" value="Genomic_DNA"/>
</dbReference>
<evidence type="ECO:0000256" key="1">
    <source>
        <dbReference type="ARBA" id="ARBA00023015"/>
    </source>
</evidence>
<dbReference type="RefSeq" id="WP_380928842.1">
    <property type="nucleotide sequence ID" value="NZ_JBHUGS010000002.1"/>
</dbReference>
<organism evidence="6 7">
    <name type="scientific">Sphingomonas arantia</name>
    <dbReference type="NCBI Taxonomy" id="1460676"/>
    <lineage>
        <taxon>Bacteria</taxon>
        <taxon>Pseudomonadati</taxon>
        <taxon>Pseudomonadota</taxon>
        <taxon>Alphaproteobacteria</taxon>
        <taxon>Sphingomonadales</taxon>
        <taxon>Sphingomonadaceae</taxon>
        <taxon>Sphingomonas</taxon>
    </lineage>
</organism>
<dbReference type="PROSITE" id="PS01081">
    <property type="entry name" value="HTH_TETR_1"/>
    <property type="match status" value="1"/>
</dbReference>
<dbReference type="PRINTS" id="PR00455">
    <property type="entry name" value="HTHTETR"/>
</dbReference>
<dbReference type="Gene3D" id="1.10.357.10">
    <property type="entry name" value="Tetracycline Repressor, domain 2"/>
    <property type="match status" value="1"/>
</dbReference>
<name>A0ABW4TY58_9SPHN</name>
<evidence type="ECO:0000313" key="6">
    <source>
        <dbReference type="EMBL" id="MFD1950652.1"/>
    </source>
</evidence>
<dbReference type="SUPFAM" id="SSF46689">
    <property type="entry name" value="Homeodomain-like"/>
    <property type="match status" value="1"/>
</dbReference>
<keyword evidence="1" id="KW-0805">Transcription regulation</keyword>
<feature type="DNA-binding region" description="H-T-H motif" evidence="4">
    <location>
        <begin position="39"/>
        <end position="58"/>
    </location>
</feature>
<feature type="domain" description="HTH tetR-type" evidence="5">
    <location>
        <begin position="16"/>
        <end position="76"/>
    </location>
</feature>
<dbReference type="InterPro" id="IPR023772">
    <property type="entry name" value="DNA-bd_HTH_TetR-type_CS"/>
</dbReference>
<dbReference type="PROSITE" id="PS50977">
    <property type="entry name" value="HTH_TETR_2"/>
    <property type="match status" value="1"/>
</dbReference>
<comment type="caution">
    <text evidence="6">The sequence shown here is derived from an EMBL/GenBank/DDBJ whole genome shotgun (WGS) entry which is preliminary data.</text>
</comment>
<dbReference type="Pfam" id="PF00440">
    <property type="entry name" value="TetR_N"/>
    <property type="match status" value="1"/>
</dbReference>
<dbReference type="InterPro" id="IPR036271">
    <property type="entry name" value="Tet_transcr_reg_TetR-rel_C_sf"/>
</dbReference>
<reference evidence="7" key="1">
    <citation type="journal article" date="2019" name="Int. J. Syst. Evol. Microbiol.">
        <title>The Global Catalogue of Microorganisms (GCM) 10K type strain sequencing project: providing services to taxonomists for standard genome sequencing and annotation.</title>
        <authorList>
            <consortium name="The Broad Institute Genomics Platform"/>
            <consortium name="The Broad Institute Genome Sequencing Center for Infectious Disease"/>
            <person name="Wu L."/>
            <person name="Ma J."/>
        </authorList>
    </citation>
    <scope>NUCLEOTIDE SEQUENCE [LARGE SCALE GENOMIC DNA]</scope>
    <source>
        <strain evidence="7">CGMCC 1.12702</strain>
    </source>
</reference>
<dbReference type="Gene3D" id="1.10.10.60">
    <property type="entry name" value="Homeodomain-like"/>
    <property type="match status" value="1"/>
</dbReference>
<keyword evidence="2 4" id="KW-0238">DNA-binding</keyword>
<dbReference type="PANTHER" id="PTHR47506:SF1">
    <property type="entry name" value="HTH-TYPE TRANSCRIPTIONAL REGULATOR YJDC"/>
    <property type="match status" value="1"/>
</dbReference>
<dbReference type="InterPro" id="IPR009057">
    <property type="entry name" value="Homeodomain-like_sf"/>
</dbReference>
<evidence type="ECO:0000256" key="4">
    <source>
        <dbReference type="PROSITE-ProRule" id="PRU00335"/>
    </source>
</evidence>
<dbReference type="SUPFAM" id="SSF48498">
    <property type="entry name" value="Tetracyclin repressor-like, C-terminal domain"/>
    <property type="match status" value="1"/>
</dbReference>
<evidence type="ECO:0000256" key="3">
    <source>
        <dbReference type="ARBA" id="ARBA00023163"/>
    </source>
</evidence>
<dbReference type="Proteomes" id="UP001597400">
    <property type="component" value="Unassembled WGS sequence"/>
</dbReference>
<evidence type="ECO:0000259" key="5">
    <source>
        <dbReference type="PROSITE" id="PS50977"/>
    </source>
</evidence>
<keyword evidence="3" id="KW-0804">Transcription</keyword>
<evidence type="ECO:0000256" key="2">
    <source>
        <dbReference type="ARBA" id="ARBA00023125"/>
    </source>
</evidence>
<dbReference type="InterPro" id="IPR001647">
    <property type="entry name" value="HTH_TetR"/>
</dbReference>
<accession>A0ABW4TY58</accession>
<protein>
    <submittedName>
        <fullName evidence="6">TetR/AcrR family transcriptional regulator</fullName>
    </submittedName>
</protein>
<evidence type="ECO:0000313" key="7">
    <source>
        <dbReference type="Proteomes" id="UP001597400"/>
    </source>
</evidence>
<proteinExistence type="predicted"/>
<keyword evidence="7" id="KW-1185">Reference proteome</keyword>
<gene>
    <name evidence="6" type="ORF">ACFSGX_07720</name>
</gene>